<dbReference type="EMBL" id="OV651813">
    <property type="protein sequence ID" value="CAH1099223.1"/>
    <property type="molecule type" value="Genomic_DNA"/>
</dbReference>
<feature type="compositionally biased region" description="Basic and acidic residues" evidence="1">
    <location>
        <begin position="167"/>
        <end position="179"/>
    </location>
</feature>
<reference evidence="2" key="1">
    <citation type="submission" date="2022-01" db="EMBL/GenBank/DDBJ databases">
        <authorList>
            <person name="King R."/>
        </authorList>
    </citation>
    <scope>NUCLEOTIDE SEQUENCE</scope>
</reference>
<sequence length="340" mass="39228">MSKKTRSAIECPIFGEPKDLVCLVLPTFWDIMNYFLWVRHNLEQERVNRNLLVSETSEIVAQKIEEIWKSASVPTVSHQRIPALIKEYQKKRKDLLKPHQQRKDVPSYKSKIEAFIKDNQRLFDFAACKCAEFESCSYLKPNKVLLRERPFLKDQRAETEYTDSESEPGKSDYNKDDPAPKMTLFSKEPSTSGLRNRNLSNLSVLENTLDRYEVSDRAGATIASAVFQDYGIVTSKASQNIIDGHKVRRARQKKRQKLKKSSKISMLRGLYFDGLNKLLLRHLLQHLDGETTGLRTFQGSVGKLLSNCENLPIMEFSKIECELSDIDTIFELSTDQKYLH</sequence>
<dbReference type="OrthoDB" id="6776101at2759"/>
<protein>
    <submittedName>
        <fullName evidence="2">Uncharacterized protein</fullName>
    </submittedName>
</protein>
<dbReference type="AlphaFoldDB" id="A0A9P0CFP1"/>
<evidence type="ECO:0000256" key="1">
    <source>
        <dbReference type="SAM" id="MobiDB-lite"/>
    </source>
</evidence>
<evidence type="ECO:0000313" key="2">
    <source>
        <dbReference type="EMBL" id="CAH1099223.1"/>
    </source>
</evidence>
<name>A0A9P0CFP1_9CUCU</name>
<gene>
    <name evidence="2" type="ORF">PSYICH_LOCUS454</name>
</gene>
<organism evidence="2 3">
    <name type="scientific">Psylliodes chrysocephalus</name>
    <dbReference type="NCBI Taxonomy" id="3402493"/>
    <lineage>
        <taxon>Eukaryota</taxon>
        <taxon>Metazoa</taxon>
        <taxon>Ecdysozoa</taxon>
        <taxon>Arthropoda</taxon>
        <taxon>Hexapoda</taxon>
        <taxon>Insecta</taxon>
        <taxon>Pterygota</taxon>
        <taxon>Neoptera</taxon>
        <taxon>Endopterygota</taxon>
        <taxon>Coleoptera</taxon>
        <taxon>Polyphaga</taxon>
        <taxon>Cucujiformia</taxon>
        <taxon>Chrysomeloidea</taxon>
        <taxon>Chrysomelidae</taxon>
        <taxon>Galerucinae</taxon>
        <taxon>Alticini</taxon>
        <taxon>Psylliodes</taxon>
    </lineage>
</organism>
<keyword evidence="3" id="KW-1185">Reference proteome</keyword>
<proteinExistence type="predicted"/>
<evidence type="ECO:0000313" key="3">
    <source>
        <dbReference type="Proteomes" id="UP001153636"/>
    </source>
</evidence>
<dbReference type="Proteomes" id="UP001153636">
    <property type="component" value="Chromosome 1"/>
</dbReference>
<feature type="region of interest" description="Disordered" evidence="1">
    <location>
        <begin position="156"/>
        <end position="196"/>
    </location>
</feature>
<accession>A0A9P0CFP1</accession>